<keyword evidence="1" id="KW-1185">Reference proteome</keyword>
<dbReference type="Proteomes" id="UP000887565">
    <property type="component" value="Unplaced"/>
</dbReference>
<proteinExistence type="predicted"/>
<evidence type="ECO:0000313" key="2">
    <source>
        <dbReference type="WBParaSite" id="nRc.2.0.1.t14320-RA"/>
    </source>
</evidence>
<organism evidence="1 2">
    <name type="scientific">Romanomermis culicivorax</name>
    <name type="common">Nematode worm</name>
    <dbReference type="NCBI Taxonomy" id="13658"/>
    <lineage>
        <taxon>Eukaryota</taxon>
        <taxon>Metazoa</taxon>
        <taxon>Ecdysozoa</taxon>
        <taxon>Nematoda</taxon>
        <taxon>Enoplea</taxon>
        <taxon>Dorylaimia</taxon>
        <taxon>Mermithida</taxon>
        <taxon>Mermithoidea</taxon>
        <taxon>Mermithidae</taxon>
        <taxon>Romanomermis</taxon>
    </lineage>
</organism>
<protein>
    <submittedName>
        <fullName evidence="2">Uncharacterized protein</fullName>
    </submittedName>
</protein>
<evidence type="ECO:0000313" key="1">
    <source>
        <dbReference type="Proteomes" id="UP000887565"/>
    </source>
</evidence>
<name>A0A915IKH1_ROMCU</name>
<accession>A0A915IKH1</accession>
<reference evidence="2" key="1">
    <citation type="submission" date="2022-11" db="UniProtKB">
        <authorList>
            <consortium name="WormBaseParasite"/>
        </authorList>
    </citation>
    <scope>IDENTIFICATION</scope>
</reference>
<sequence>MISGSGQAISNTLSGAGRGIEHVIEGTTQSPTNRSKFSALGTPEPFIIFASIGVLFFCRMYITGATDGSNQFSKSMKIEEYTGVKCRLMPWYCLFHASNSIPVCFVAPGQFADEHFGDHVKPTP</sequence>
<dbReference type="WBParaSite" id="nRc.2.0.1.t14320-RA">
    <property type="protein sequence ID" value="nRc.2.0.1.t14320-RA"/>
    <property type="gene ID" value="nRc.2.0.1.g14320"/>
</dbReference>
<dbReference type="AlphaFoldDB" id="A0A915IKH1"/>